<dbReference type="SUPFAM" id="SSF56436">
    <property type="entry name" value="C-type lectin-like"/>
    <property type="match status" value="1"/>
</dbReference>
<accession>A0A6A5HK86</accession>
<dbReference type="InterPro" id="IPR016187">
    <property type="entry name" value="CTDL_fold"/>
</dbReference>
<evidence type="ECO:0000313" key="2">
    <source>
        <dbReference type="Proteomes" id="UP000483820"/>
    </source>
</evidence>
<dbReference type="Gene3D" id="3.10.100.10">
    <property type="entry name" value="Mannose-Binding Protein A, subunit A"/>
    <property type="match status" value="1"/>
</dbReference>
<sequence length="134" mass="14247">MKVFPGTLDQYSPEAQCVSQGAVLSVLQNAAEINYVVSLALTVISPQVSGGVWIGAKRRAECIGSGETATCTKTNTFYWTDNSATGIDGMIFQLNEPNNGNNLNGNQNCALLTVAHTPAIRAVSVYWSGQMDVC</sequence>
<organism evidence="1 2">
    <name type="scientific">Caenorhabditis remanei</name>
    <name type="common">Caenorhabditis vulgaris</name>
    <dbReference type="NCBI Taxonomy" id="31234"/>
    <lineage>
        <taxon>Eukaryota</taxon>
        <taxon>Metazoa</taxon>
        <taxon>Ecdysozoa</taxon>
        <taxon>Nematoda</taxon>
        <taxon>Chromadorea</taxon>
        <taxon>Rhabditida</taxon>
        <taxon>Rhabditina</taxon>
        <taxon>Rhabditomorpha</taxon>
        <taxon>Rhabditoidea</taxon>
        <taxon>Rhabditidae</taxon>
        <taxon>Peloderinae</taxon>
        <taxon>Caenorhabditis</taxon>
    </lineage>
</organism>
<reference evidence="1 2" key="1">
    <citation type="submission" date="2019-12" db="EMBL/GenBank/DDBJ databases">
        <title>Chromosome-level assembly of the Caenorhabditis remanei genome.</title>
        <authorList>
            <person name="Teterina A.A."/>
            <person name="Willis J.H."/>
            <person name="Phillips P.C."/>
        </authorList>
    </citation>
    <scope>NUCLEOTIDE SEQUENCE [LARGE SCALE GENOMIC DNA]</scope>
    <source>
        <strain evidence="1 2">PX506</strain>
        <tissue evidence="1">Whole organism</tissue>
    </source>
</reference>
<dbReference type="RefSeq" id="XP_053590095.1">
    <property type="nucleotide sequence ID" value="XM_053725901.1"/>
</dbReference>
<dbReference type="PANTHER" id="PTHR23124">
    <property type="entry name" value="C-TYPE LECTIN DOMAIN-CONTAINING PROTEIN-RELATED-RELATED"/>
    <property type="match status" value="1"/>
</dbReference>
<gene>
    <name evidence="1" type="ORF">GCK72_006945</name>
</gene>
<dbReference type="Proteomes" id="UP000483820">
    <property type="component" value="Chromosome II"/>
</dbReference>
<protein>
    <recommendedName>
        <fullName evidence="3">C-type lectin domain-containing protein</fullName>
    </recommendedName>
</protein>
<dbReference type="PANTHER" id="PTHR23124:SF148">
    <property type="entry name" value="C-TYPE LECTIN DOMAIN-CONTAINING PROTEIN-RELATED"/>
    <property type="match status" value="1"/>
</dbReference>
<dbReference type="CTD" id="9804152"/>
<evidence type="ECO:0000313" key="1">
    <source>
        <dbReference type="EMBL" id="KAF1766987.1"/>
    </source>
</evidence>
<dbReference type="GeneID" id="9804152"/>
<comment type="caution">
    <text evidence="1">The sequence shown here is derived from an EMBL/GenBank/DDBJ whole genome shotgun (WGS) entry which is preliminary data.</text>
</comment>
<dbReference type="KEGG" id="crq:GCK72_006945"/>
<dbReference type="InterPro" id="IPR016186">
    <property type="entry name" value="C-type_lectin-like/link_sf"/>
</dbReference>
<evidence type="ECO:0008006" key="3">
    <source>
        <dbReference type="Google" id="ProtNLM"/>
    </source>
</evidence>
<dbReference type="EMBL" id="WUAV01000002">
    <property type="protein sequence ID" value="KAF1766987.1"/>
    <property type="molecule type" value="Genomic_DNA"/>
</dbReference>
<proteinExistence type="predicted"/>
<dbReference type="CDD" id="cd00037">
    <property type="entry name" value="CLECT"/>
    <property type="match status" value="1"/>
</dbReference>
<dbReference type="AlphaFoldDB" id="A0A6A5HK86"/>
<name>A0A6A5HK86_CAERE</name>